<dbReference type="HOGENOM" id="CLU_2074294_0_0_1"/>
<reference evidence="2" key="2">
    <citation type="journal article" date="2011" name="Proc. Natl. Acad. Sci. U.S.A.">
        <title>Obligate biotrophy features unraveled by the genomic analysis of rust fungi.</title>
        <authorList>
            <person name="Duplessis S."/>
            <person name="Cuomo C.A."/>
            <person name="Lin Y.-C."/>
            <person name="Aerts A."/>
            <person name="Tisserant E."/>
            <person name="Veneault-Fourrey C."/>
            <person name="Joly D.L."/>
            <person name="Hacquard S."/>
            <person name="Amselem J."/>
            <person name="Cantarel B.L."/>
            <person name="Chiu R."/>
            <person name="Coutinho P.M."/>
            <person name="Feau N."/>
            <person name="Field M."/>
            <person name="Frey P."/>
            <person name="Gelhaye E."/>
            <person name="Goldberg J."/>
            <person name="Grabherr M.G."/>
            <person name="Kodira C.D."/>
            <person name="Kohler A."/>
            <person name="Kuees U."/>
            <person name="Lindquist E.A."/>
            <person name="Lucas S.M."/>
            <person name="Mago R."/>
            <person name="Mauceli E."/>
            <person name="Morin E."/>
            <person name="Murat C."/>
            <person name="Pangilinan J.L."/>
            <person name="Park R."/>
            <person name="Pearson M."/>
            <person name="Quesneville H."/>
            <person name="Rouhier N."/>
            <person name="Sakthikumar S."/>
            <person name="Salamov A.A."/>
            <person name="Schmutz J."/>
            <person name="Selles B."/>
            <person name="Shapiro H."/>
            <person name="Tanguay P."/>
            <person name="Tuskan G.A."/>
            <person name="Henrissat B."/>
            <person name="Van de Peer Y."/>
            <person name="Rouze P."/>
            <person name="Ellis J.G."/>
            <person name="Dodds P.N."/>
            <person name="Schein J.E."/>
            <person name="Zhong S."/>
            <person name="Hamelin R.C."/>
            <person name="Grigoriev I.V."/>
            <person name="Szabo L.J."/>
            <person name="Martin F."/>
        </authorList>
    </citation>
    <scope>NUCLEOTIDE SEQUENCE [LARGE SCALE GENOMIC DNA]</scope>
    <source>
        <strain evidence="2">CRL 75-36-700-3 / race SCCL</strain>
    </source>
</reference>
<evidence type="ECO:0000313" key="2">
    <source>
        <dbReference type="Proteomes" id="UP000008783"/>
    </source>
</evidence>
<organism evidence="1 2">
    <name type="scientific">Puccinia graminis f. sp. tritici (strain CRL 75-36-700-3 / race SCCL)</name>
    <name type="common">Black stem rust fungus</name>
    <dbReference type="NCBI Taxonomy" id="418459"/>
    <lineage>
        <taxon>Eukaryota</taxon>
        <taxon>Fungi</taxon>
        <taxon>Dikarya</taxon>
        <taxon>Basidiomycota</taxon>
        <taxon>Pucciniomycotina</taxon>
        <taxon>Pucciniomycetes</taxon>
        <taxon>Pucciniales</taxon>
        <taxon>Pucciniaceae</taxon>
        <taxon>Puccinia</taxon>
    </lineage>
</organism>
<dbReference type="InParanoid" id="E3K7M6"/>
<dbReference type="KEGG" id="pgr:PGTG_06280"/>
<dbReference type="VEuPathDB" id="FungiDB:PGTG_06280"/>
<dbReference type="EMBL" id="DS178275">
    <property type="protein sequence ID" value="EFP80324.2"/>
    <property type="molecule type" value="Genomic_DNA"/>
</dbReference>
<keyword evidence="2" id="KW-1185">Reference proteome</keyword>
<dbReference type="AlphaFoldDB" id="E3K7M6"/>
<dbReference type="RefSeq" id="XP_003324743.2">
    <property type="nucleotide sequence ID" value="XM_003324695.2"/>
</dbReference>
<protein>
    <submittedName>
        <fullName evidence="1">Uncharacterized protein</fullName>
    </submittedName>
</protein>
<evidence type="ECO:0000313" key="1">
    <source>
        <dbReference type="EMBL" id="EFP80324.2"/>
    </source>
</evidence>
<reference key="1">
    <citation type="submission" date="2007-01" db="EMBL/GenBank/DDBJ databases">
        <title>The Genome Sequence of Puccinia graminis f. sp. tritici Strain CRL 75-36-700-3.</title>
        <authorList>
            <consortium name="The Broad Institute Genome Sequencing Platform"/>
            <person name="Birren B."/>
            <person name="Lander E."/>
            <person name="Galagan J."/>
            <person name="Nusbaum C."/>
            <person name="Devon K."/>
            <person name="Cuomo C."/>
            <person name="Jaffe D."/>
            <person name="Butler J."/>
            <person name="Alvarez P."/>
            <person name="Gnerre S."/>
            <person name="Grabherr M."/>
            <person name="Mauceli E."/>
            <person name="Brockman W."/>
            <person name="Young S."/>
            <person name="LaButti K."/>
            <person name="Sykes S."/>
            <person name="DeCaprio D."/>
            <person name="Crawford M."/>
            <person name="Koehrsen M."/>
            <person name="Engels R."/>
            <person name="Montgomery P."/>
            <person name="Pearson M."/>
            <person name="Howarth C."/>
            <person name="Larson L."/>
            <person name="White J."/>
            <person name="Zeng Q."/>
            <person name="Kodira C."/>
            <person name="Yandava C."/>
            <person name="Alvarado L."/>
            <person name="O'Leary S."/>
            <person name="Szabo L."/>
            <person name="Dean R."/>
            <person name="Schein J."/>
        </authorList>
    </citation>
    <scope>NUCLEOTIDE SEQUENCE</scope>
    <source>
        <strain>CRL 75-36-700-3</strain>
    </source>
</reference>
<accession>E3K7M6</accession>
<dbReference type="GeneID" id="10539332"/>
<proteinExistence type="predicted"/>
<dbReference type="Proteomes" id="UP000008783">
    <property type="component" value="Unassembled WGS sequence"/>
</dbReference>
<sequence length="118" mass="12819">MWPSTCGGVSLESKYATWSLRRPVGEPSKLSGYRAIDHRPGPVDEESDGPSMLNLLQPYCPCGLLSGGGAWGVKAVQHPPSRPMSLGHKAMTICLQCCWPFPRGQDNLALGRSFSLNY</sequence>
<gene>
    <name evidence="1" type="ORF">PGTG_06280</name>
</gene>
<name>E3K7M6_PUCGT</name>